<dbReference type="Proteomes" id="UP000184263">
    <property type="component" value="Unassembled WGS sequence"/>
</dbReference>
<sequence length="587" mass="69143">MSGFQTAISIDTAMKHISRNEYLLPAFQRDFVWKSEQIEKLFDSLMQGYPISSMLFWKVKGDTKARWKFYQFINSFVLNANDYAVSNTFLDANECGEFYAILDGQQRLTALRIGLYGQYAYHEPRKPWKYAAAYFPWRRLYLCLSKMGKNDDDYKYIFKFLKNSDTREKDFYIDDDGELWFKVGAVVAIYDSNEETTDYYSDKEEYKDIKLNKDQKIIINTLKKVIFSDKAINFYEEDEQNPDKAVNIFTRINAGGTFLSFSDLVFSLMVSHWERKDARTEVRSLISSVAGMGFDINKDYIVKSFLYLYHRSVKTSIQSFDKEFCAKIENNWDEISTAIISLYDLLRSYGLTSYSLTSNNATLPILYYIYHKKIYDGFSTKKNYGQDRATIKKWIMSAILRRIFGGQSDNILQQSRKYFTSDVDKEFISNDIIFDGKKLNDNINISNYIDDDFIDSIINTQKDDRYAFSILSLLYPDLDYKNNNFHKDHLHPESAYPSLSKELREKYPFKLYNSILNLQMLDSNENQSKKDMPLDAWVNKQCDNNSNRKKFLDEHLIPDINLSLDNFDQYAKERYVILKDKLKEILI</sequence>
<dbReference type="RefSeq" id="WP_073092691.1">
    <property type="nucleotide sequence ID" value="NZ_FRBC01000039.1"/>
</dbReference>
<reference evidence="2 3" key="1">
    <citation type="submission" date="2016-11" db="EMBL/GenBank/DDBJ databases">
        <authorList>
            <person name="Jaros S."/>
            <person name="Januszkiewicz K."/>
            <person name="Wedrychowicz H."/>
        </authorList>
    </citation>
    <scope>NUCLEOTIDE SEQUENCE [LARGE SCALE GENOMIC DNA]</scope>
    <source>
        <strain evidence="2 3">HD4</strain>
    </source>
</reference>
<dbReference type="Pfam" id="PF03235">
    <property type="entry name" value="GmrSD_N"/>
    <property type="match status" value="1"/>
</dbReference>
<name>A0A1M6XM39_SELRU</name>
<organism evidence="2 3">
    <name type="scientific">Selenomonas ruminantium</name>
    <dbReference type="NCBI Taxonomy" id="971"/>
    <lineage>
        <taxon>Bacteria</taxon>
        <taxon>Bacillati</taxon>
        <taxon>Bacillota</taxon>
        <taxon>Negativicutes</taxon>
        <taxon>Selenomonadales</taxon>
        <taxon>Selenomonadaceae</taxon>
        <taxon>Selenomonas</taxon>
    </lineage>
</organism>
<accession>A0A1M6XM39</accession>
<gene>
    <name evidence="2" type="ORF">SAMN05216582_1398</name>
</gene>
<evidence type="ECO:0000259" key="1">
    <source>
        <dbReference type="Pfam" id="PF03235"/>
    </source>
</evidence>
<feature type="domain" description="GmrSD restriction endonucleases N-terminal" evidence="1">
    <location>
        <begin position="17"/>
        <end position="268"/>
    </location>
</feature>
<dbReference type="EMBL" id="FRBC01000039">
    <property type="protein sequence ID" value="SHL07082.1"/>
    <property type="molecule type" value="Genomic_DNA"/>
</dbReference>
<evidence type="ECO:0000313" key="3">
    <source>
        <dbReference type="Proteomes" id="UP000184263"/>
    </source>
</evidence>
<protein>
    <submittedName>
        <fullName evidence="2">Uncharacterized conserved protein, contains ParB-like and HNH nuclease domains</fullName>
    </submittedName>
</protein>
<dbReference type="AlphaFoldDB" id="A0A1M6XM39"/>
<evidence type="ECO:0000313" key="2">
    <source>
        <dbReference type="EMBL" id="SHL07082.1"/>
    </source>
</evidence>
<dbReference type="PANTHER" id="PTHR37292:SF2">
    <property type="entry name" value="DUF262 DOMAIN-CONTAINING PROTEIN"/>
    <property type="match status" value="1"/>
</dbReference>
<proteinExistence type="predicted"/>
<dbReference type="OrthoDB" id="9798761at2"/>
<dbReference type="InterPro" id="IPR004919">
    <property type="entry name" value="GmrSD_N"/>
</dbReference>
<dbReference type="PANTHER" id="PTHR37292">
    <property type="entry name" value="VNG6097C"/>
    <property type="match status" value="1"/>
</dbReference>